<protein>
    <submittedName>
        <fullName evidence="2">Uncharacterized conserved protein YdhG, YjbR/CyaY-like superfamily, DUF1801 family</fullName>
    </submittedName>
</protein>
<accession>A0A1T4M911</accession>
<dbReference type="Pfam" id="PF08818">
    <property type="entry name" value="DUF1801"/>
    <property type="match status" value="1"/>
</dbReference>
<proteinExistence type="predicted"/>
<dbReference type="RefSeq" id="WP_078830735.1">
    <property type="nucleotide sequence ID" value="NZ_FUWH01000003.1"/>
</dbReference>
<evidence type="ECO:0000313" key="2">
    <source>
        <dbReference type="EMBL" id="SJZ63412.1"/>
    </source>
</evidence>
<name>A0A1T4M911_9BACT</name>
<evidence type="ECO:0000313" key="3">
    <source>
        <dbReference type="Proteomes" id="UP000190888"/>
    </source>
</evidence>
<dbReference type="AlphaFoldDB" id="A0A1T4M911"/>
<reference evidence="2 3" key="1">
    <citation type="submission" date="2017-02" db="EMBL/GenBank/DDBJ databases">
        <authorList>
            <person name="Peterson S.W."/>
        </authorList>
    </citation>
    <scope>NUCLEOTIDE SEQUENCE [LARGE SCALE GENOMIC DNA]</scope>
    <source>
        <strain evidence="2 3">DSM 22335</strain>
    </source>
</reference>
<organism evidence="2 3">
    <name type="scientific">Sediminibacterium ginsengisoli</name>
    <dbReference type="NCBI Taxonomy" id="413434"/>
    <lineage>
        <taxon>Bacteria</taxon>
        <taxon>Pseudomonadati</taxon>
        <taxon>Bacteroidota</taxon>
        <taxon>Chitinophagia</taxon>
        <taxon>Chitinophagales</taxon>
        <taxon>Chitinophagaceae</taxon>
        <taxon>Sediminibacterium</taxon>
    </lineage>
</organism>
<dbReference type="Proteomes" id="UP000190888">
    <property type="component" value="Unassembled WGS sequence"/>
</dbReference>
<feature type="domain" description="YdhG-like" evidence="1">
    <location>
        <begin position="23"/>
        <end position="111"/>
    </location>
</feature>
<keyword evidence="3" id="KW-1185">Reference proteome</keyword>
<sequence length="125" mass="13779">MKGSIAPDIDTYISEFPKEVQVLLQQVRSTIQKAAPGAKEAIKYAMPTFVLNGNLVHFAAFSHHIGFYPAPTGIEAFEKALSPYKTGKGSVQFPIGEPLPLKLITQIVHYRVAENELKAAKKKKK</sequence>
<gene>
    <name evidence="2" type="ORF">SAMN04488132_103249</name>
</gene>
<dbReference type="SUPFAM" id="SSF159888">
    <property type="entry name" value="YdhG-like"/>
    <property type="match status" value="1"/>
</dbReference>
<dbReference type="STRING" id="413434.SAMN04488132_103249"/>
<dbReference type="OrthoDB" id="115213at2"/>
<evidence type="ECO:0000259" key="1">
    <source>
        <dbReference type="Pfam" id="PF08818"/>
    </source>
</evidence>
<dbReference type="EMBL" id="FUWH01000003">
    <property type="protein sequence ID" value="SJZ63412.1"/>
    <property type="molecule type" value="Genomic_DNA"/>
</dbReference>
<dbReference type="InterPro" id="IPR014922">
    <property type="entry name" value="YdhG-like"/>
</dbReference>
<dbReference type="Gene3D" id="3.90.1150.200">
    <property type="match status" value="1"/>
</dbReference>